<accession>A0ABP1Q5N7</accession>
<feature type="compositionally biased region" description="Basic and acidic residues" evidence="2">
    <location>
        <begin position="336"/>
        <end position="346"/>
    </location>
</feature>
<feature type="region of interest" description="Disordered" evidence="2">
    <location>
        <begin position="1352"/>
        <end position="1404"/>
    </location>
</feature>
<keyword evidence="6" id="KW-1185">Reference proteome</keyword>
<protein>
    <recommendedName>
        <fullName evidence="4">Fibronectin type-III domain-containing protein</fullName>
    </recommendedName>
</protein>
<dbReference type="InterPro" id="IPR050941">
    <property type="entry name" value="CCN"/>
</dbReference>
<dbReference type="CDD" id="cd00063">
    <property type="entry name" value="FN3"/>
    <property type="match status" value="2"/>
</dbReference>
<dbReference type="SMART" id="SM00214">
    <property type="entry name" value="VWC"/>
    <property type="match status" value="5"/>
</dbReference>
<feature type="region of interest" description="Disordered" evidence="2">
    <location>
        <begin position="472"/>
        <end position="593"/>
    </location>
</feature>
<feature type="compositionally biased region" description="Low complexity" evidence="2">
    <location>
        <begin position="933"/>
        <end position="970"/>
    </location>
</feature>
<feature type="domain" description="Fibronectin type-III" evidence="4">
    <location>
        <begin position="1778"/>
        <end position="1874"/>
    </location>
</feature>
<feature type="compositionally biased region" description="Polar residues" evidence="2">
    <location>
        <begin position="516"/>
        <end position="530"/>
    </location>
</feature>
<keyword evidence="3" id="KW-0472">Membrane</keyword>
<feature type="compositionally biased region" description="Basic and acidic residues" evidence="2">
    <location>
        <begin position="1378"/>
        <end position="1387"/>
    </location>
</feature>
<evidence type="ECO:0000256" key="2">
    <source>
        <dbReference type="SAM" id="MobiDB-lite"/>
    </source>
</evidence>
<feature type="compositionally biased region" description="Basic and acidic residues" evidence="2">
    <location>
        <begin position="1880"/>
        <end position="1892"/>
    </location>
</feature>
<evidence type="ECO:0000256" key="1">
    <source>
        <dbReference type="ARBA" id="ARBA00022729"/>
    </source>
</evidence>
<dbReference type="InterPro" id="IPR036116">
    <property type="entry name" value="FN3_sf"/>
</dbReference>
<evidence type="ECO:0000256" key="3">
    <source>
        <dbReference type="SAM" id="Phobius"/>
    </source>
</evidence>
<dbReference type="SUPFAM" id="SSF57603">
    <property type="entry name" value="FnI-like domain"/>
    <property type="match status" value="1"/>
</dbReference>
<feature type="compositionally biased region" description="Pro residues" evidence="2">
    <location>
        <begin position="1534"/>
        <end position="1543"/>
    </location>
</feature>
<dbReference type="PANTHER" id="PTHR11348:SF34">
    <property type="entry name" value="EPIDERMAL CELL SURFACE RECEPTOR-RELATED"/>
    <property type="match status" value="1"/>
</dbReference>
<feature type="compositionally biased region" description="Low complexity" evidence="2">
    <location>
        <begin position="357"/>
        <end position="382"/>
    </location>
</feature>
<feature type="domain" description="Fibronectin type-III" evidence="4">
    <location>
        <begin position="1670"/>
        <end position="1772"/>
    </location>
</feature>
<dbReference type="SMART" id="SM00060">
    <property type="entry name" value="FN3"/>
    <property type="match status" value="3"/>
</dbReference>
<feature type="region of interest" description="Disordered" evidence="2">
    <location>
        <begin position="326"/>
        <end position="382"/>
    </location>
</feature>
<dbReference type="InterPro" id="IPR013783">
    <property type="entry name" value="Ig-like_fold"/>
</dbReference>
<feature type="region of interest" description="Disordered" evidence="2">
    <location>
        <begin position="1934"/>
        <end position="1966"/>
    </location>
</feature>
<dbReference type="SUPFAM" id="SSF49265">
    <property type="entry name" value="Fibronectin type III"/>
    <property type="match status" value="2"/>
</dbReference>
<reference evidence="5 6" key="1">
    <citation type="submission" date="2024-08" db="EMBL/GenBank/DDBJ databases">
        <authorList>
            <person name="Cucini C."/>
            <person name="Frati F."/>
        </authorList>
    </citation>
    <scope>NUCLEOTIDE SEQUENCE [LARGE SCALE GENOMIC DNA]</scope>
</reference>
<dbReference type="Proteomes" id="UP001642540">
    <property type="component" value="Unassembled WGS sequence"/>
</dbReference>
<evidence type="ECO:0000259" key="4">
    <source>
        <dbReference type="PROSITE" id="PS50853"/>
    </source>
</evidence>
<feature type="compositionally biased region" description="Pro residues" evidence="2">
    <location>
        <begin position="1505"/>
        <end position="1514"/>
    </location>
</feature>
<dbReference type="InterPro" id="IPR001007">
    <property type="entry name" value="VWF_dom"/>
</dbReference>
<dbReference type="EMBL" id="CAXLJM020000024">
    <property type="protein sequence ID" value="CAL8090194.1"/>
    <property type="molecule type" value="Genomic_DNA"/>
</dbReference>
<evidence type="ECO:0000313" key="5">
    <source>
        <dbReference type="EMBL" id="CAL8090194.1"/>
    </source>
</evidence>
<dbReference type="PANTHER" id="PTHR11348">
    <property type="entry name" value="CONNECTIVE TISSUE GROWTH FACTOR-RELATED"/>
    <property type="match status" value="1"/>
</dbReference>
<keyword evidence="3" id="KW-1133">Transmembrane helix</keyword>
<dbReference type="PROSITE" id="PS50853">
    <property type="entry name" value="FN3"/>
    <property type="match status" value="3"/>
</dbReference>
<proteinExistence type="predicted"/>
<feature type="compositionally biased region" description="Basic and acidic residues" evidence="2">
    <location>
        <begin position="1953"/>
        <end position="1966"/>
    </location>
</feature>
<organism evidence="5 6">
    <name type="scientific">Orchesella dallaii</name>
    <dbReference type="NCBI Taxonomy" id="48710"/>
    <lineage>
        <taxon>Eukaryota</taxon>
        <taxon>Metazoa</taxon>
        <taxon>Ecdysozoa</taxon>
        <taxon>Arthropoda</taxon>
        <taxon>Hexapoda</taxon>
        <taxon>Collembola</taxon>
        <taxon>Entomobryomorpha</taxon>
        <taxon>Entomobryoidea</taxon>
        <taxon>Orchesellidae</taxon>
        <taxon>Orchesellinae</taxon>
        <taxon>Orchesella</taxon>
    </lineage>
</organism>
<feature type="compositionally biased region" description="Low complexity" evidence="2">
    <location>
        <begin position="566"/>
        <end position="576"/>
    </location>
</feature>
<feature type="compositionally biased region" description="Low complexity" evidence="2">
    <location>
        <begin position="731"/>
        <end position="749"/>
    </location>
</feature>
<sequence length="1966" mass="213856">MAIICREKLKPGGVHPSNVSMSKLVVIYVVGFLFICQISGLPTEEDLSSNVNVNTSSNDTAVGVANGTTCECNVGSVPCEKNLTSTDCPNGRLISRHDCSCCFVCAKQLTESCNDKDAPCDSEYGLVCGSDQKCQAKTNCTDDTACSNELMCVGGACADPCKVLPDVCREMKLTNGTCIVRNHRPICSCPLGQSVNSENACVADHVDTATECEMDGLTYRIGEKFYKEACAKVCECETSGSLNCREVEGHPDCKSGTIPLSKLGGEMTRACKLLIGHGRDFDGCCVPEQCANVSVPHGDVELQNSNVNNDSEAAADEVSKVAREFKITDSPNNLGESKEGKGEPNKVEQTMIMPIQTESQHSTEEPSSSASSTSSSDEVPEMSSMQVMILQRTDHSAVIDLPTSDQEAILSIALTTELNKDPSNPQVWKEHKIPAGLPQITLSDLIPTTSYTLKYSANGKDSSAVQFITNEVGESPPSLDNVPSSSSRGGVGTATGRSMNIDDMTPTGSAVIPESTEATSDIKSSTSASGSEELIGDNSNKEKKEQEHHHHELPSSSSKEIESGELENGNESGSSEMTGDDAPHSSTSPSTKGCKYNGTSYEVGHEILNGCDEKCECLESGEVKCMERCMLPMFKKGAFAHDSMCFEEPSGVDECCVIIACARGGPGEADTRELIPIHPEPCDSVKCGKNARCLGPSGMLGEDENQTNQTLCLCNEGFVGDPYDENHGCQASLPPSASSEGSSSPSAAAVQPDGVPSSTSKPEGCIFNNQTFVFGDEHFDGCNYKCRCENSGEFTCLPRCNYRRDDEKEIPIGCEIQKDPSDSCCEMLVCHGTPLESGTRKDEPTIPNDGCTYKNKSYARDEKFYDGCESQCMCFSNGDVTCQPRCPPAGPHGNDSCVTLEDPIDKCCKVTICGNQTLYDEVMKAEAARKLTTTTTAAPSTTPDSSTVSPATGIQRSMTSSEEMESSIMSGEEHGASFSSSEVPPTVASKLAHELDIKISMVVPLNHSAMMVSVRVPEDDLATLLHETMIVKYSHDLTTWKEQEFNIKDLFTEGSDELHTVVVGLSGGQQYYFKALIKGFESNAASAITKLQPEHPPHEGGVNSEEAGSGSMEGHGSGSMEHLMLEGSDEEDDAEVKVDSGSISSEGLPCKHKDKMYDAGQEFYDGCDAYCLCDGKGNVTCVEIDCPRDGRELIDESCVKWEPDLSNFRKEAPFCCPDMICVQHTHCELEGGYILQNFEEIPHKLTGCEKTCQCLYGNITCHPGNNCPTISEHPPAGLACPELARQVPMLEDECCYQWACLNHTDGIKSLDGLLNQNINRHTTPPSTTHTHSDSYDNTVTNLTLAKVPLEPFIHDNTHDHPHENGHHDIDEDNEDVSEQEHDRHPDYDQFVPPSSGNRPSIVGLDKLNPADLQEILHHLVNLGGESQEQPQQPQGPPRQTTFVPGAYTTVGTAEEVAALEREAGGRFIGRAEDGSYIVAVPQPQGQPSHQNPHNPNFPHVGRGPGPRPRPPGGPPLRQILSHPNAPPAQGFPGHFPPPPPPFGLRPHPGSQHPNDATQVSNIIIQPLNESTLQIDFTVSPILVGLHGHVEVLYSKDFSHKPNPAQWESKVFQQAEDLIDNTHLQLFLTSLEPDTDYHMQIKVVVMAQFQPTSDVLLVRTPAPSIPTTTLPPEILVDPEIQLATSGSRSVKLHWKRFDDYDTLIDGVQIAYKESEDKVYQTTPLIHRTVTEYELTNLKPDKDYEVNLLFIPFHTDQKTILKSEKPIFIKTDKEEDEYAFDVALSTGKVSENSVELKVAGVPIPEEKFVLIYQVFYSSDTEKEQKNYFKVPQSDTTKRATLKDLRPGTKYTIWLEALLSNGKKKRSNVIDVMTKAGQLPSPEKSEQETLQESKPELPQASSYYGALVALAIVAAMSILGIIALLMILIKKQNQAKAPINDRKSESSYDNPSFKSYDVESNGHIKPSEL</sequence>
<feature type="compositionally biased region" description="Basic and acidic residues" evidence="2">
    <location>
        <begin position="1352"/>
        <end position="1369"/>
    </location>
</feature>
<dbReference type="Gene3D" id="2.60.40.10">
    <property type="entry name" value="Immunoglobulins"/>
    <property type="match status" value="2"/>
</dbReference>
<dbReference type="Pfam" id="PF00041">
    <property type="entry name" value="fn3"/>
    <property type="match status" value="2"/>
</dbReference>
<feature type="domain" description="Fibronectin type-III" evidence="4">
    <location>
        <begin position="1558"/>
        <end position="1662"/>
    </location>
</feature>
<keyword evidence="1" id="KW-0732">Signal</keyword>
<feature type="compositionally biased region" description="Polar residues" evidence="2">
    <location>
        <begin position="1483"/>
        <end position="1494"/>
    </location>
</feature>
<feature type="region of interest" description="Disordered" evidence="2">
    <location>
        <begin position="730"/>
        <end position="761"/>
    </location>
</feature>
<evidence type="ECO:0000313" key="6">
    <source>
        <dbReference type="Proteomes" id="UP001642540"/>
    </source>
</evidence>
<comment type="caution">
    <text evidence="5">The sequence shown here is derived from an EMBL/GenBank/DDBJ whole genome shotgun (WGS) entry which is preliminary data.</text>
</comment>
<feature type="region of interest" description="Disordered" evidence="2">
    <location>
        <begin position="933"/>
        <end position="982"/>
    </location>
</feature>
<dbReference type="InterPro" id="IPR003961">
    <property type="entry name" value="FN3_dom"/>
</dbReference>
<feature type="region of interest" description="Disordered" evidence="2">
    <location>
        <begin position="1480"/>
        <end position="1552"/>
    </location>
</feature>
<feature type="transmembrane region" description="Helical" evidence="3">
    <location>
        <begin position="21"/>
        <end position="41"/>
    </location>
</feature>
<feature type="transmembrane region" description="Helical" evidence="3">
    <location>
        <begin position="1900"/>
        <end position="1926"/>
    </location>
</feature>
<name>A0ABP1Q5N7_9HEXA</name>
<keyword evidence="3" id="KW-0812">Transmembrane</keyword>
<feature type="region of interest" description="Disordered" evidence="2">
    <location>
        <begin position="1872"/>
        <end position="1892"/>
    </location>
</feature>
<gene>
    <name evidence="5" type="ORF">ODALV1_LOCUS7577</name>
</gene>
<feature type="region of interest" description="Disordered" evidence="2">
    <location>
        <begin position="1091"/>
        <end position="1121"/>
    </location>
</feature>
<feature type="compositionally biased region" description="Basic and acidic residues" evidence="2">
    <location>
        <begin position="539"/>
        <end position="553"/>
    </location>
</feature>